<sequence>MLDSVKISRRQSEIRQTLAGLAGKDSPSEDEVRQMDELDREYRSNETRYRAALVAEDEERREAGAELETRSEREWSELMGSFEVRQVAMALDHGHQIDGQTAEIVQELRSHGAYQGVPVPWEALEQRAGETIASGTPDPIQTRPIIDRLFPDSVAARMGAQMISIDHGEIEWPVVTQGASVGWQTSETGSVGSPQAFQTTDKALAPDQTLGVQMKITRKALKQSGAAMEAAVRRDMNAAMGQEVDRVVFLGAGSSGEPLGVVAGASTYGITETDLSGAPTWAAFRAAVVRFMQANAAGSPGAARMLIRPEVWDSMDDTYIDTGTGVTEWDRLTKNIPSSNIAMSTNGLADPTGSPEECKALLTTAAGGVSPIFVGKWGAVDMIRDPFSDAASGGLRITALATLDVTVARAVQLEVITGIQV</sequence>
<dbReference type="EMBL" id="WTUX01000021">
    <property type="protein sequence ID" value="MZR15040.1"/>
    <property type="molecule type" value="Genomic_DNA"/>
</dbReference>
<dbReference type="InterPro" id="IPR024455">
    <property type="entry name" value="Phage_capsid"/>
</dbReference>
<evidence type="ECO:0000256" key="2">
    <source>
        <dbReference type="SAM" id="MobiDB-lite"/>
    </source>
</evidence>
<dbReference type="RefSeq" id="WP_161353400.1">
    <property type="nucleotide sequence ID" value="NZ_WTUX01000021.1"/>
</dbReference>
<evidence type="ECO:0000256" key="1">
    <source>
        <dbReference type="ARBA" id="ARBA00004328"/>
    </source>
</evidence>
<dbReference type="SUPFAM" id="SSF56563">
    <property type="entry name" value="Major capsid protein gp5"/>
    <property type="match status" value="1"/>
</dbReference>
<keyword evidence="5" id="KW-1185">Reference proteome</keyword>
<name>A0A845M3W0_9RHOB</name>
<comment type="caution">
    <text evidence="4">The sequence shown here is derived from an EMBL/GenBank/DDBJ whole genome shotgun (WGS) entry which is preliminary data.</text>
</comment>
<accession>A0A845M3W0</accession>
<organism evidence="4 5">
    <name type="scientific">Maritimibacter harenae</name>
    <dbReference type="NCBI Taxonomy" id="2606218"/>
    <lineage>
        <taxon>Bacteria</taxon>
        <taxon>Pseudomonadati</taxon>
        <taxon>Pseudomonadota</taxon>
        <taxon>Alphaproteobacteria</taxon>
        <taxon>Rhodobacterales</taxon>
        <taxon>Roseobacteraceae</taxon>
        <taxon>Maritimibacter</taxon>
    </lineage>
</organism>
<evidence type="ECO:0000313" key="5">
    <source>
        <dbReference type="Proteomes" id="UP000467322"/>
    </source>
</evidence>
<proteinExistence type="predicted"/>
<dbReference type="InterPro" id="IPR054612">
    <property type="entry name" value="Phage_capsid-like_C"/>
</dbReference>
<gene>
    <name evidence="4" type="ORF">GQE99_18630</name>
</gene>
<dbReference type="Pfam" id="PF05065">
    <property type="entry name" value="Phage_capsid"/>
    <property type="match status" value="1"/>
</dbReference>
<feature type="compositionally biased region" description="Basic and acidic residues" evidence="2">
    <location>
        <begin position="26"/>
        <end position="35"/>
    </location>
</feature>
<comment type="subcellular location">
    <subcellularLocation>
        <location evidence="1">Virion</location>
    </subcellularLocation>
</comment>
<dbReference type="AlphaFoldDB" id="A0A845M3W0"/>
<dbReference type="Proteomes" id="UP000467322">
    <property type="component" value="Unassembled WGS sequence"/>
</dbReference>
<reference evidence="4 5" key="1">
    <citation type="submission" date="2019-12" db="EMBL/GenBank/DDBJ databases">
        <title>Maritimibacter sp. nov. sp. isolated from sea sand.</title>
        <authorList>
            <person name="Kim J."/>
            <person name="Jeong S.E."/>
            <person name="Jung H.S."/>
            <person name="Jeon C.O."/>
        </authorList>
    </citation>
    <scope>NUCLEOTIDE SEQUENCE [LARGE SCALE GENOMIC DNA]</scope>
    <source>
        <strain evidence="4 5">DP07</strain>
    </source>
</reference>
<feature type="domain" description="Phage capsid-like C-terminal" evidence="3">
    <location>
        <begin position="144"/>
        <end position="409"/>
    </location>
</feature>
<evidence type="ECO:0000313" key="4">
    <source>
        <dbReference type="EMBL" id="MZR15040.1"/>
    </source>
</evidence>
<protein>
    <submittedName>
        <fullName evidence="4">Phage major capsid protein</fullName>
    </submittedName>
</protein>
<evidence type="ECO:0000259" key="3">
    <source>
        <dbReference type="Pfam" id="PF05065"/>
    </source>
</evidence>
<feature type="region of interest" description="Disordered" evidence="2">
    <location>
        <begin position="16"/>
        <end position="35"/>
    </location>
</feature>
<dbReference type="NCBIfam" id="TIGR01554">
    <property type="entry name" value="major_cap_HK97"/>
    <property type="match status" value="1"/>
</dbReference>